<dbReference type="InterPro" id="IPR009511">
    <property type="entry name" value="MAD1/Cdc20-bound-Mad2-bd"/>
</dbReference>
<evidence type="ECO:0000313" key="2">
    <source>
        <dbReference type="Proteomes" id="UP001141552"/>
    </source>
</evidence>
<reference evidence="1" key="1">
    <citation type="submission" date="2022-02" db="EMBL/GenBank/DDBJ databases">
        <authorList>
            <person name="Henning P.M."/>
            <person name="McCubbin A.G."/>
            <person name="Shore J.S."/>
        </authorList>
    </citation>
    <scope>NUCLEOTIDE SEQUENCE</scope>
    <source>
        <strain evidence="1">F60SS</strain>
        <tissue evidence="1">Leaves</tissue>
    </source>
</reference>
<dbReference type="Gene3D" id="3.30.900.20">
    <property type="match status" value="1"/>
</dbReference>
<organism evidence="1 2">
    <name type="scientific">Turnera subulata</name>
    <dbReference type="NCBI Taxonomy" id="218843"/>
    <lineage>
        <taxon>Eukaryota</taxon>
        <taxon>Viridiplantae</taxon>
        <taxon>Streptophyta</taxon>
        <taxon>Embryophyta</taxon>
        <taxon>Tracheophyta</taxon>
        <taxon>Spermatophyta</taxon>
        <taxon>Magnoliopsida</taxon>
        <taxon>eudicotyledons</taxon>
        <taxon>Gunneridae</taxon>
        <taxon>Pentapetalae</taxon>
        <taxon>rosids</taxon>
        <taxon>fabids</taxon>
        <taxon>Malpighiales</taxon>
        <taxon>Passifloraceae</taxon>
        <taxon>Turnera</taxon>
    </lineage>
</organism>
<dbReference type="OrthoDB" id="768308at2759"/>
<gene>
    <name evidence="1" type="ORF">Tsubulata_039771</name>
</gene>
<dbReference type="GO" id="GO:0005634">
    <property type="term" value="C:nucleus"/>
    <property type="evidence" value="ECO:0007669"/>
    <property type="project" value="InterPro"/>
</dbReference>
<accession>A0A9Q0JHC5</accession>
<dbReference type="Proteomes" id="UP001141552">
    <property type="component" value="Unassembled WGS sequence"/>
</dbReference>
<keyword evidence="2" id="KW-1185">Reference proteome</keyword>
<sequence>EGSSEEECTEIDTNADFLDNSLLFHVVKDVLGFDMSLEFDTLQTDYKELTGLAQPDLKASFRRQQLGRMREVKRGIRRLEKLVKTIGAVDTALQMMITRVHGVEEVILILGGSPLRPQFVYQLCFSRGNAVPGGHDAGDFIKSRAAQGLSRKAIRTLISMGAGSGAYPGPTKLFLLVKAPSSFSLPLHFLPKRDFKYNKKISPYRLRLKCKCPDFTCQTSCSSSLKDSMQNDLIWFQCRHVVKGLAFKIPTEE</sequence>
<evidence type="ECO:0000313" key="1">
    <source>
        <dbReference type="EMBL" id="KAJ4842626.1"/>
    </source>
</evidence>
<dbReference type="PANTHER" id="PTHR15681">
    <property type="entry name" value="MAD2L1-BINDING PROTEIN"/>
    <property type="match status" value="1"/>
</dbReference>
<name>A0A9Q0JHC5_9ROSI</name>
<dbReference type="AlphaFoldDB" id="A0A9Q0JHC5"/>
<dbReference type="InterPro" id="IPR053729">
    <property type="entry name" value="MAD2L1BP_domain_sf"/>
</dbReference>
<feature type="non-terminal residue" evidence="1">
    <location>
        <position position="1"/>
    </location>
</feature>
<proteinExistence type="predicted"/>
<reference evidence="1" key="2">
    <citation type="journal article" date="2023" name="Plants (Basel)">
        <title>Annotation of the Turnera subulata (Passifloraceae) Draft Genome Reveals the S-Locus Evolved after the Divergence of Turneroideae from Passifloroideae in a Stepwise Manner.</title>
        <authorList>
            <person name="Henning P.M."/>
            <person name="Roalson E.H."/>
            <person name="Mir W."/>
            <person name="McCubbin A.G."/>
            <person name="Shore J.S."/>
        </authorList>
    </citation>
    <scope>NUCLEOTIDE SEQUENCE</scope>
    <source>
        <strain evidence="1">F60SS</strain>
    </source>
</reference>
<protein>
    <submittedName>
        <fullName evidence="1">Uncharacterized protein</fullName>
    </submittedName>
</protein>
<dbReference type="EMBL" id="JAKUCV010002448">
    <property type="protein sequence ID" value="KAJ4842626.1"/>
    <property type="molecule type" value="Genomic_DNA"/>
</dbReference>
<comment type="caution">
    <text evidence="1">The sequence shown here is derived from an EMBL/GenBank/DDBJ whole genome shotgun (WGS) entry which is preliminary data.</text>
</comment>
<dbReference type="PANTHER" id="PTHR15681:SF1">
    <property type="entry name" value="MAD2L1-BINDING PROTEIN"/>
    <property type="match status" value="1"/>
</dbReference>
<dbReference type="GO" id="GO:0007096">
    <property type="term" value="P:regulation of exit from mitosis"/>
    <property type="evidence" value="ECO:0007669"/>
    <property type="project" value="InterPro"/>
</dbReference>